<gene>
    <name evidence="1" type="ORF">HZU44_02925</name>
</gene>
<protein>
    <recommendedName>
        <fullName evidence="2">Site-specific integrase</fullName>
    </recommendedName>
</protein>
<reference evidence="1" key="1">
    <citation type="submission" date="2020-08" db="EMBL/GenBank/DDBJ databases">
        <title>A bifunctional nitrone conjugated secondary metabolite targeting the ribosome.</title>
        <authorList>
            <person name="Limbrick E.M."/>
            <person name="Graf M."/>
            <person name="Derewacz D.K."/>
            <person name="Nguyen F."/>
            <person name="Spraggins J.M."/>
            <person name="Wieland M."/>
            <person name="Ynigez-Gutierrez A.E."/>
            <person name="Reisman B.J."/>
            <person name="Zinshteyn B."/>
            <person name="McCulloch K."/>
            <person name="Iverson T.M."/>
            <person name="Green R."/>
            <person name="Wilson D.N."/>
            <person name="Bachmann B.O."/>
        </authorList>
    </citation>
    <scope>NUCLEOTIDE SEQUENCE</scope>
    <source>
        <strain evidence="1">Africana</strain>
    </source>
</reference>
<proteinExistence type="predicted"/>
<evidence type="ECO:0008006" key="2">
    <source>
        <dbReference type="Google" id="ProtNLM"/>
    </source>
</evidence>
<sequence>MFDEDVVRHYQEYLQQRREHRPDGEYRGATDIEWNEFQEHFDKRRVELGSCARPCGTPRQHEHACIRCPMLSINPEMLGRLAELEEDLHARRTRAEAEGWLGEIEGIDLTLRYLTDKQQQAVRLSQVSGPTVLGIPATDTGA</sequence>
<dbReference type="AlphaFoldDB" id="A0A7D6C7T0"/>
<organism evidence="1">
    <name type="scientific">Micromonospora carbonacea</name>
    <dbReference type="NCBI Taxonomy" id="47853"/>
    <lineage>
        <taxon>Bacteria</taxon>
        <taxon>Bacillati</taxon>
        <taxon>Actinomycetota</taxon>
        <taxon>Actinomycetes</taxon>
        <taxon>Micromonosporales</taxon>
        <taxon>Micromonosporaceae</taxon>
        <taxon>Micromonospora</taxon>
    </lineage>
</organism>
<name>A0A7D6C7T0_9ACTN</name>
<dbReference type="EMBL" id="CP058905">
    <property type="protein sequence ID" value="QLJ99147.1"/>
    <property type="molecule type" value="Genomic_DNA"/>
</dbReference>
<accession>A0A7D6C7T0</accession>
<evidence type="ECO:0000313" key="1">
    <source>
        <dbReference type="EMBL" id="QLJ99147.1"/>
    </source>
</evidence>